<name>A0A934K086_9BACT</name>
<evidence type="ECO:0000256" key="5">
    <source>
        <dbReference type="ARBA" id="ARBA00022989"/>
    </source>
</evidence>
<gene>
    <name evidence="8" type="ORF">JF922_05005</name>
</gene>
<feature type="transmembrane region" description="Helical" evidence="7">
    <location>
        <begin position="349"/>
        <end position="371"/>
    </location>
</feature>
<keyword evidence="6 7" id="KW-0472">Membrane</keyword>
<dbReference type="RefSeq" id="WP_338199639.1">
    <property type="nucleotide sequence ID" value="NZ_JAEKNR010000061.1"/>
</dbReference>
<keyword evidence="2" id="KW-0813">Transport</keyword>
<evidence type="ECO:0000313" key="8">
    <source>
        <dbReference type="EMBL" id="MBJ7597429.1"/>
    </source>
</evidence>
<keyword evidence="4 7" id="KW-0812">Transmembrane</keyword>
<keyword evidence="3" id="KW-1003">Cell membrane</keyword>
<evidence type="ECO:0000256" key="6">
    <source>
        <dbReference type="ARBA" id="ARBA00023136"/>
    </source>
</evidence>
<feature type="transmembrane region" description="Helical" evidence="7">
    <location>
        <begin position="55"/>
        <end position="75"/>
    </location>
</feature>
<feature type="transmembrane region" description="Helical" evidence="7">
    <location>
        <begin position="281"/>
        <end position="301"/>
    </location>
</feature>
<dbReference type="PANTHER" id="PTHR23517:SF2">
    <property type="entry name" value="MULTIDRUG RESISTANCE PROTEIN MDTH"/>
    <property type="match status" value="1"/>
</dbReference>
<reference evidence="8" key="1">
    <citation type="submission" date="2020-10" db="EMBL/GenBank/DDBJ databases">
        <title>Ca. Dormibacterota MAGs.</title>
        <authorList>
            <person name="Montgomery K."/>
        </authorList>
    </citation>
    <scope>NUCLEOTIDE SEQUENCE [LARGE SCALE GENOMIC DNA]</scope>
    <source>
        <strain evidence="8">SC8812_S17_10</strain>
    </source>
</reference>
<evidence type="ECO:0000313" key="9">
    <source>
        <dbReference type="Proteomes" id="UP000612893"/>
    </source>
</evidence>
<evidence type="ECO:0000256" key="1">
    <source>
        <dbReference type="ARBA" id="ARBA00004651"/>
    </source>
</evidence>
<dbReference type="Proteomes" id="UP000612893">
    <property type="component" value="Unassembled WGS sequence"/>
</dbReference>
<evidence type="ECO:0000256" key="3">
    <source>
        <dbReference type="ARBA" id="ARBA00022475"/>
    </source>
</evidence>
<sequence length="406" mass="41446">MTLRAFVREGVVPRSQAGRRLALAALVDSAGTGMFLTVSAVYFTRQVGLAPAQVGVGLSVAAVAGLLASVPIGALGDRFGPGRVYVALQLWRGLGYAAYTLVSGFPGFVAVASIIEVGDAALPAIAQAVVGLAVPREERIETLARVRALRNAGFGLGAALATAVLAVGSRQAFLALVLGTAGAVILGAALLSRAGLARLRDLPVVAPRFGFASNPPLLAAALLNGVLCIHVTLLFVALPLWIANHTRVPVVLVGPLVALNTVMAVALQARFSVRAGRLGGAVDCMARAGFALAGFGVLALLMGQIQIVGIAAPLAVLATVLLTCGELWQSAGGWQISYALARRDRQVEYLATFQLGTGLQAIVGPAVVVGMIFPSELGWLCFALVMAGAGLLVRPAVRAAGSEVGL</sequence>
<dbReference type="InterPro" id="IPR011701">
    <property type="entry name" value="MFS"/>
</dbReference>
<comment type="caution">
    <text evidence="8">The sequence shown here is derived from an EMBL/GenBank/DDBJ whole genome shotgun (WGS) entry which is preliminary data.</text>
</comment>
<evidence type="ECO:0000256" key="4">
    <source>
        <dbReference type="ARBA" id="ARBA00022692"/>
    </source>
</evidence>
<protein>
    <submittedName>
        <fullName evidence="8">MFS transporter</fullName>
    </submittedName>
</protein>
<feature type="transmembrane region" description="Helical" evidence="7">
    <location>
        <begin position="21"/>
        <end position="43"/>
    </location>
</feature>
<dbReference type="InterPro" id="IPR036259">
    <property type="entry name" value="MFS_trans_sf"/>
</dbReference>
<organism evidence="8 9">
    <name type="scientific">Candidatus Nephthysia bennettiae</name>
    <dbReference type="NCBI Taxonomy" id="3127016"/>
    <lineage>
        <taxon>Bacteria</taxon>
        <taxon>Bacillati</taxon>
        <taxon>Candidatus Dormiibacterota</taxon>
        <taxon>Candidatus Dormibacteria</taxon>
        <taxon>Candidatus Dormibacterales</taxon>
        <taxon>Candidatus Dormibacteraceae</taxon>
        <taxon>Candidatus Nephthysia</taxon>
    </lineage>
</organism>
<dbReference type="EMBL" id="JAEKNR010000061">
    <property type="protein sequence ID" value="MBJ7597429.1"/>
    <property type="molecule type" value="Genomic_DNA"/>
</dbReference>
<dbReference type="AlphaFoldDB" id="A0A934K086"/>
<feature type="transmembrane region" description="Helical" evidence="7">
    <location>
        <begin position="96"/>
        <end position="114"/>
    </location>
</feature>
<feature type="transmembrane region" description="Helical" evidence="7">
    <location>
        <begin position="148"/>
        <end position="167"/>
    </location>
</feature>
<dbReference type="Pfam" id="PF07690">
    <property type="entry name" value="MFS_1"/>
    <property type="match status" value="1"/>
</dbReference>
<dbReference type="Gene3D" id="1.20.1250.20">
    <property type="entry name" value="MFS general substrate transporter like domains"/>
    <property type="match status" value="1"/>
</dbReference>
<feature type="transmembrane region" description="Helical" evidence="7">
    <location>
        <begin position="217"/>
        <end position="242"/>
    </location>
</feature>
<feature type="transmembrane region" description="Helical" evidence="7">
    <location>
        <begin position="248"/>
        <end position="269"/>
    </location>
</feature>
<keyword evidence="5 7" id="KW-1133">Transmembrane helix</keyword>
<feature type="transmembrane region" description="Helical" evidence="7">
    <location>
        <begin position="377"/>
        <end position="397"/>
    </location>
</feature>
<evidence type="ECO:0000256" key="7">
    <source>
        <dbReference type="SAM" id="Phobius"/>
    </source>
</evidence>
<dbReference type="GO" id="GO:0005886">
    <property type="term" value="C:plasma membrane"/>
    <property type="evidence" value="ECO:0007669"/>
    <property type="project" value="UniProtKB-SubCell"/>
</dbReference>
<proteinExistence type="predicted"/>
<dbReference type="InterPro" id="IPR050171">
    <property type="entry name" value="MFS_Transporters"/>
</dbReference>
<accession>A0A934K086</accession>
<keyword evidence="9" id="KW-1185">Reference proteome</keyword>
<feature type="transmembrane region" description="Helical" evidence="7">
    <location>
        <begin position="307"/>
        <end position="328"/>
    </location>
</feature>
<comment type="subcellular location">
    <subcellularLocation>
        <location evidence="1">Cell membrane</location>
        <topology evidence="1">Multi-pass membrane protein</topology>
    </subcellularLocation>
</comment>
<dbReference type="PANTHER" id="PTHR23517">
    <property type="entry name" value="RESISTANCE PROTEIN MDTM, PUTATIVE-RELATED-RELATED"/>
    <property type="match status" value="1"/>
</dbReference>
<feature type="transmembrane region" description="Helical" evidence="7">
    <location>
        <begin position="173"/>
        <end position="196"/>
    </location>
</feature>
<evidence type="ECO:0000256" key="2">
    <source>
        <dbReference type="ARBA" id="ARBA00022448"/>
    </source>
</evidence>
<dbReference type="SUPFAM" id="SSF103473">
    <property type="entry name" value="MFS general substrate transporter"/>
    <property type="match status" value="1"/>
</dbReference>